<dbReference type="GO" id="GO:0004190">
    <property type="term" value="F:aspartic-type endopeptidase activity"/>
    <property type="evidence" value="ECO:0007669"/>
    <property type="project" value="UniProtKB-KW"/>
</dbReference>
<feature type="domain" description="Integrase catalytic" evidence="6">
    <location>
        <begin position="268"/>
        <end position="448"/>
    </location>
</feature>
<evidence type="ECO:0000256" key="2">
    <source>
        <dbReference type="ARBA" id="ARBA00022723"/>
    </source>
</evidence>
<dbReference type="Pfam" id="PF22936">
    <property type="entry name" value="Pol_BBD"/>
    <property type="match status" value="1"/>
</dbReference>
<keyword evidence="1" id="KW-0645">Protease</keyword>
<reference evidence="7" key="1">
    <citation type="journal article" date="2019" name="Sci. Rep.">
        <title>Draft genome of Tanacetum cinerariifolium, the natural source of mosquito coil.</title>
        <authorList>
            <person name="Yamashiro T."/>
            <person name="Shiraishi A."/>
            <person name="Satake H."/>
            <person name="Nakayama K."/>
        </authorList>
    </citation>
    <scope>NUCLEOTIDE SEQUENCE</scope>
</reference>
<dbReference type="PANTHER" id="PTHR42648:SF21">
    <property type="entry name" value="CYSTEINE-RICH RLK (RECEPTOR-LIKE PROTEIN KINASE) 8"/>
    <property type="match status" value="1"/>
</dbReference>
<dbReference type="EMBL" id="BKCJ010002729">
    <property type="protein sequence ID" value="GEU50537.1"/>
    <property type="molecule type" value="Genomic_DNA"/>
</dbReference>
<dbReference type="PROSITE" id="PS50994">
    <property type="entry name" value="INTEGRASE"/>
    <property type="match status" value="1"/>
</dbReference>
<dbReference type="GO" id="GO:0003676">
    <property type="term" value="F:nucleic acid binding"/>
    <property type="evidence" value="ECO:0007669"/>
    <property type="project" value="InterPro"/>
</dbReference>
<dbReference type="PANTHER" id="PTHR42648">
    <property type="entry name" value="TRANSPOSASE, PUTATIVE-RELATED"/>
    <property type="match status" value="1"/>
</dbReference>
<dbReference type="InterPro" id="IPR039537">
    <property type="entry name" value="Retrotran_Ty1/copia-like"/>
</dbReference>
<evidence type="ECO:0000256" key="1">
    <source>
        <dbReference type="ARBA" id="ARBA00022670"/>
    </source>
</evidence>
<comment type="caution">
    <text evidence="7">The sequence shown here is derived from an EMBL/GenBank/DDBJ whole genome shotgun (WGS) entry which is preliminary data.</text>
</comment>
<dbReference type="SUPFAM" id="SSF53098">
    <property type="entry name" value="Ribonuclease H-like"/>
    <property type="match status" value="1"/>
</dbReference>
<dbReference type="InterPro" id="IPR036397">
    <property type="entry name" value="RNaseH_sf"/>
</dbReference>
<dbReference type="Gene3D" id="3.30.420.10">
    <property type="entry name" value="Ribonuclease H-like superfamily/Ribonuclease H"/>
    <property type="match status" value="1"/>
</dbReference>
<feature type="compositionally biased region" description="Basic and acidic residues" evidence="5">
    <location>
        <begin position="567"/>
        <end position="579"/>
    </location>
</feature>
<dbReference type="InterPro" id="IPR013103">
    <property type="entry name" value="RVT_2"/>
</dbReference>
<proteinExistence type="predicted"/>
<dbReference type="Pfam" id="PF07727">
    <property type="entry name" value="RVT_2"/>
    <property type="match status" value="1"/>
</dbReference>
<feature type="region of interest" description="Disordered" evidence="5">
    <location>
        <begin position="567"/>
        <end position="586"/>
    </location>
</feature>
<keyword evidence="4" id="KW-0378">Hydrolase</keyword>
<keyword evidence="3" id="KW-0064">Aspartyl protease</keyword>
<feature type="region of interest" description="Disordered" evidence="5">
    <location>
        <begin position="88"/>
        <end position="112"/>
    </location>
</feature>
<accession>A0A6L2KP84</accession>
<dbReference type="SUPFAM" id="SSF56672">
    <property type="entry name" value="DNA/RNA polymerases"/>
    <property type="match status" value="1"/>
</dbReference>
<organism evidence="7">
    <name type="scientific">Tanacetum cinerariifolium</name>
    <name type="common">Dalmatian daisy</name>
    <name type="synonym">Chrysanthemum cinerariifolium</name>
    <dbReference type="NCBI Taxonomy" id="118510"/>
    <lineage>
        <taxon>Eukaryota</taxon>
        <taxon>Viridiplantae</taxon>
        <taxon>Streptophyta</taxon>
        <taxon>Embryophyta</taxon>
        <taxon>Tracheophyta</taxon>
        <taxon>Spermatophyta</taxon>
        <taxon>Magnoliopsida</taxon>
        <taxon>eudicotyledons</taxon>
        <taxon>Gunneridae</taxon>
        <taxon>Pentapetalae</taxon>
        <taxon>asterids</taxon>
        <taxon>campanulids</taxon>
        <taxon>Asterales</taxon>
        <taxon>Asteraceae</taxon>
        <taxon>Asteroideae</taxon>
        <taxon>Anthemideae</taxon>
        <taxon>Anthemidinae</taxon>
        <taxon>Tanacetum</taxon>
    </lineage>
</organism>
<dbReference type="InterPro" id="IPR054722">
    <property type="entry name" value="PolX-like_BBD"/>
</dbReference>
<dbReference type="InterPro" id="IPR001584">
    <property type="entry name" value="Integrase_cat-core"/>
</dbReference>
<dbReference type="GO" id="GO:0015074">
    <property type="term" value="P:DNA integration"/>
    <property type="evidence" value="ECO:0007669"/>
    <property type="project" value="InterPro"/>
</dbReference>
<evidence type="ECO:0000313" key="7">
    <source>
        <dbReference type="EMBL" id="GEU50537.1"/>
    </source>
</evidence>
<dbReference type="InterPro" id="IPR043502">
    <property type="entry name" value="DNA/RNA_pol_sf"/>
</dbReference>
<feature type="compositionally biased region" description="Basic residues" evidence="5">
    <location>
        <begin position="102"/>
        <end position="112"/>
    </location>
</feature>
<dbReference type="CDD" id="cd09272">
    <property type="entry name" value="RNase_HI_RT_Ty1"/>
    <property type="match status" value="1"/>
</dbReference>
<evidence type="ECO:0000256" key="5">
    <source>
        <dbReference type="SAM" id="MobiDB-lite"/>
    </source>
</evidence>
<evidence type="ECO:0000256" key="3">
    <source>
        <dbReference type="ARBA" id="ARBA00022750"/>
    </source>
</evidence>
<gene>
    <name evidence="7" type="ORF">Tci_022515</name>
</gene>
<dbReference type="GO" id="GO:0046872">
    <property type="term" value="F:metal ion binding"/>
    <property type="evidence" value="ECO:0007669"/>
    <property type="project" value="UniProtKB-KW"/>
</dbReference>
<dbReference type="InterPro" id="IPR012337">
    <property type="entry name" value="RNaseH-like_sf"/>
</dbReference>
<keyword evidence="2" id="KW-0479">Metal-binding</keyword>
<protein>
    <recommendedName>
        <fullName evidence="6">Integrase catalytic domain-containing protein</fullName>
    </recommendedName>
</protein>
<sequence>MTGNYMPSGPDVEIDYSKFTYGPKQTLVDESDAKTCENASSESNSSIDAHIIEEYELDSDDDSVSNVLEEKETPSFAFTDYVKHVKSPRENVKETGTPNHYPKIKKQDRHSHTRKGLGYARKSCFICGSFSHLIRDCDFHEKRMAKQAALTKSREKGIGQPAHRPVWNNVKRFNHQNKFVPTTLLTKTGKIPVNTARQNFSRQAALTSTASKVNTARPFDDPHKALKDKRIVDSECSRHMTGNKAHLVDYQEFKGGSVAFGGSNGRIIGKGKIKAGRLDFEDVYYVEELKHYNLFFVSQMYDKKNKVLFTDTDCLVLSLDFKLPDENQDETTPILKDFIRQAKNQFNHKVKTIRSDNGTEFKNQDLIESYGLKGIKMEYSNAKTPQQNKVAERKNMTLIEAARTMLADSFLPTRFWAETVNTACYVLNRVLVTKPQNKIPYELLTGTQPIISYLRPFGCHVTILNTIDQLGKLDGKSDLGFLVGYSLNSPKEANNSAGTQVIDDQGENSEEIDLHDKHFVLPIWFAYSTTVKSSGDKFKKNKKPVSQVEQIFQEELEKLKRQEKEANDVVRKEATHDTQDTNTNSTNLLNAVSAPVSAVGPSGALNDAEPSYPDDPSMPHLEDIFASPSEWIFTNSSYDDEGVITDFNNLETTMNASPTPTTRIHTIHPKTQILRDPMSAVQTRSKVHKNSEAHALKVWILVDLPFGKKAIGTKWVYMNKKEERGVVVRNKACLVAQGHRQEEGIDYDEVFAPVERIKAIRIFLAFASYMGFIVYQMDVKSAFLYGTIDEEVYVTQTPGFVDPKFPNKVYKVVKVVYGLHQALRAWYATLSTFLERNCYYSNETQKPLVKDEEAADVDVHLYRSMIVSLTYLTASRPDIMFTVCDCSRFYVTHKTSHLQAVKRIFRYLKGQPKLGIWYPKVSSFDLEAYSDSDYAGANLDRKSITGGCQFLDRRLISWQCKKQTIMATSTTKTEYVVAAHYSALLKGRLLEVTTAKQRLQLPSIGVNTPRYDEDSLELKELMVFFVQFVLRRMELEILLFCLTAKVKTVNDEVRVQALIDAKRVNIKESSIRCALRLDDEEGISCLANDEIFTGLADMGYEKISEKLTFYKAFFSSPMEFPNPCYIAVPYLVKNIEAGVPFYMFPRFVQLIVVHQLGDMSHHQDIYDNPSLSKKVFANMKRVGTSFPGVITLLFENMLVPAAEEVDMDEVVEVNLQEEQAKAYNLDLQHSKKVLSMQDIDEEEPAEVEEVLEVVTAAKLMTEVVSTAARVQKASALRRRRGVVIHDPKETIASVIVRTEVQPKDKGKGILIKEPKPLKCQAQIKADEAFARQLEAELNENINWNDVIEQVKRSKRQNNKVMGYQALKRKPLTEAQAKATPLASKVPVGDYQIHHENNKPYYKIIRADGTHKFETTEPKNFSNDFLLNILKIMFEKPNIEASVWKDQKGKYGLAKVKSWKLFKSCGIHIITFTTTQMILLVEKKYPLTHFTL</sequence>
<name>A0A6L2KP84_TANCI</name>
<evidence type="ECO:0000256" key="4">
    <source>
        <dbReference type="ARBA" id="ARBA00022801"/>
    </source>
</evidence>
<dbReference type="GO" id="GO:0006508">
    <property type="term" value="P:proteolysis"/>
    <property type="evidence" value="ECO:0007669"/>
    <property type="project" value="UniProtKB-KW"/>
</dbReference>
<evidence type="ECO:0000259" key="6">
    <source>
        <dbReference type="PROSITE" id="PS50994"/>
    </source>
</evidence>